<name>A0ABX0WKZ2_9RHOO</name>
<evidence type="ECO:0000313" key="3">
    <source>
        <dbReference type="Proteomes" id="UP000720344"/>
    </source>
</evidence>
<dbReference type="RefSeq" id="WP_153589882.1">
    <property type="nucleotide sequence ID" value="NZ_JAATWB010000005.1"/>
</dbReference>
<protein>
    <recommendedName>
        <fullName evidence="4">DUF904 domain-containing protein</fullName>
    </recommendedName>
</protein>
<proteinExistence type="predicted"/>
<dbReference type="Proteomes" id="UP000720344">
    <property type="component" value="Unassembled WGS sequence"/>
</dbReference>
<evidence type="ECO:0000256" key="1">
    <source>
        <dbReference type="SAM" id="MobiDB-lite"/>
    </source>
</evidence>
<organism evidence="2 3">
    <name type="scientific">Rhodocyclus gracilis</name>
    <dbReference type="NCBI Taxonomy" id="2929842"/>
    <lineage>
        <taxon>Bacteria</taxon>
        <taxon>Pseudomonadati</taxon>
        <taxon>Pseudomonadota</taxon>
        <taxon>Betaproteobacteria</taxon>
        <taxon>Rhodocyclales</taxon>
        <taxon>Rhodocyclaceae</taxon>
        <taxon>Rhodocyclus</taxon>
    </lineage>
</organism>
<comment type="caution">
    <text evidence="2">The sequence shown here is derived from an EMBL/GenBank/DDBJ whole genome shotgun (WGS) entry which is preliminary data.</text>
</comment>
<gene>
    <name evidence="2" type="ORF">HCX48_08530</name>
</gene>
<sequence>MMTELTALESKIAQVVAVCTALRAENAELVRQLAVAEADRARVLRRMDDARARLEALALQLPEADDEKSDDATGASLRTHRE</sequence>
<evidence type="ECO:0000313" key="2">
    <source>
        <dbReference type="EMBL" id="NJA89265.1"/>
    </source>
</evidence>
<reference evidence="3" key="1">
    <citation type="submission" date="2020-03" db="EMBL/GenBank/DDBJ databases">
        <title>Whole-genome sequence of the purple nonsulfur bacterium Rhodocyclus tenuis DSM112.</title>
        <authorList>
            <person name="Kyndt J.A."/>
            <person name="Meyer T.E."/>
        </authorList>
    </citation>
    <scope>NUCLEOTIDE SEQUENCE [LARGE SCALE GENOMIC DNA]</scope>
    <source>
        <strain evidence="3">DSM 112</strain>
    </source>
</reference>
<keyword evidence="3" id="KW-1185">Reference proteome</keyword>
<accession>A0ABX0WKZ2</accession>
<dbReference type="EMBL" id="JAATWB010000005">
    <property type="protein sequence ID" value="NJA89265.1"/>
    <property type="molecule type" value="Genomic_DNA"/>
</dbReference>
<evidence type="ECO:0008006" key="4">
    <source>
        <dbReference type="Google" id="ProtNLM"/>
    </source>
</evidence>
<feature type="region of interest" description="Disordered" evidence="1">
    <location>
        <begin position="60"/>
        <end position="82"/>
    </location>
</feature>